<dbReference type="CDD" id="cd23767">
    <property type="entry name" value="IQCD"/>
    <property type="match status" value="1"/>
</dbReference>
<organism evidence="1 2">
    <name type="scientific">Portunus trituberculatus</name>
    <name type="common">Swimming crab</name>
    <name type="synonym">Neptunus trituberculatus</name>
    <dbReference type="NCBI Taxonomy" id="210409"/>
    <lineage>
        <taxon>Eukaryota</taxon>
        <taxon>Metazoa</taxon>
        <taxon>Ecdysozoa</taxon>
        <taxon>Arthropoda</taxon>
        <taxon>Crustacea</taxon>
        <taxon>Multicrustacea</taxon>
        <taxon>Malacostraca</taxon>
        <taxon>Eumalacostraca</taxon>
        <taxon>Eucarida</taxon>
        <taxon>Decapoda</taxon>
        <taxon>Pleocyemata</taxon>
        <taxon>Brachyura</taxon>
        <taxon>Eubrachyura</taxon>
        <taxon>Portunoidea</taxon>
        <taxon>Portunidae</taxon>
        <taxon>Portuninae</taxon>
        <taxon>Portunus</taxon>
    </lineage>
</organism>
<dbReference type="PANTHER" id="PTHR14149">
    <property type="entry name" value="RAS GTPASE-ACTIVATING PROTEIN WITH IQ MOTIF"/>
    <property type="match status" value="1"/>
</dbReference>
<dbReference type="InterPro" id="IPR000048">
    <property type="entry name" value="IQ_motif_EF-hand-BS"/>
</dbReference>
<accession>A0A5B7JJY6</accession>
<dbReference type="GO" id="GO:0051015">
    <property type="term" value="F:actin filament binding"/>
    <property type="evidence" value="ECO:0007669"/>
    <property type="project" value="TreeGrafter"/>
</dbReference>
<protein>
    <submittedName>
        <fullName evidence="1">Ras GTPase-activating-like protein IQGAP2</fullName>
    </submittedName>
</protein>
<dbReference type="GO" id="GO:1903479">
    <property type="term" value="P:mitotic actomyosin contractile ring assembly actin filament organization"/>
    <property type="evidence" value="ECO:0007669"/>
    <property type="project" value="TreeGrafter"/>
</dbReference>
<evidence type="ECO:0000313" key="1">
    <source>
        <dbReference type="EMBL" id="MPC93348.1"/>
    </source>
</evidence>
<dbReference type="PROSITE" id="PS50096">
    <property type="entry name" value="IQ"/>
    <property type="match status" value="1"/>
</dbReference>
<proteinExistence type="predicted"/>
<dbReference type="PANTHER" id="PTHR14149:SF14">
    <property type="entry name" value="CALPONIN-HOMOLOGY (CH) DOMAIN-CONTAINING PROTEIN"/>
    <property type="match status" value="1"/>
</dbReference>
<reference evidence="1 2" key="1">
    <citation type="submission" date="2019-05" db="EMBL/GenBank/DDBJ databases">
        <title>Another draft genome of Portunus trituberculatus and its Hox gene families provides insights of decapod evolution.</title>
        <authorList>
            <person name="Jeong J.-H."/>
            <person name="Song I."/>
            <person name="Kim S."/>
            <person name="Choi T."/>
            <person name="Kim D."/>
            <person name="Ryu S."/>
            <person name="Kim W."/>
        </authorList>
    </citation>
    <scope>NUCLEOTIDE SEQUENCE [LARGE SCALE GENOMIC DNA]</scope>
    <source>
        <tissue evidence="1">Muscle</tissue>
    </source>
</reference>
<dbReference type="GO" id="GO:0005938">
    <property type="term" value="C:cell cortex"/>
    <property type="evidence" value="ECO:0007669"/>
    <property type="project" value="TreeGrafter"/>
</dbReference>
<name>A0A5B7JJY6_PORTR</name>
<evidence type="ECO:0000313" key="2">
    <source>
        <dbReference type="Proteomes" id="UP000324222"/>
    </source>
</evidence>
<comment type="caution">
    <text evidence="1">The sequence shown here is derived from an EMBL/GenBank/DDBJ whole genome shotgun (WGS) entry which is preliminary data.</text>
</comment>
<dbReference type="EMBL" id="VSRR010094566">
    <property type="protein sequence ID" value="MPC93348.1"/>
    <property type="molecule type" value="Genomic_DNA"/>
</dbReference>
<dbReference type="Proteomes" id="UP000324222">
    <property type="component" value="Unassembled WGS sequence"/>
</dbReference>
<dbReference type="GO" id="GO:0005516">
    <property type="term" value="F:calmodulin binding"/>
    <property type="evidence" value="ECO:0007669"/>
    <property type="project" value="TreeGrafter"/>
</dbReference>
<dbReference type="AlphaFoldDB" id="A0A5B7JJY6"/>
<sequence length="136" mass="16148">MFLWCHQVNQVIIIQRAWRAHKARLDLRSITHQENPPMPVIRKFIHLLDVSAGDLDEEFRLQRIKSDMVKTIRHTHQLEKNVDELDVKIGLLVHNRITLQVTHRFPVSYIADVLTLYELTHKWMQYEHVLAVGTKL</sequence>
<dbReference type="OrthoDB" id="775356at2759"/>
<keyword evidence="2" id="KW-1185">Reference proteome</keyword>
<dbReference type="GO" id="GO:0005096">
    <property type="term" value="F:GTPase activator activity"/>
    <property type="evidence" value="ECO:0007669"/>
    <property type="project" value="TreeGrafter"/>
</dbReference>
<dbReference type="Pfam" id="PF00612">
    <property type="entry name" value="IQ"/>
    <property type="match status" value="1"/>
</dbReference>
<gene>
    <name evidence="1" type="primary">IQGAP2</name>
    <name evidence="1" type="ORF">E2C01_088473</name>
</gene>